<dbReference type="InterPro" id="IPR036388">
    <property type="entry name" value="WH-like_DNA-bd_sf"/>
</dbReference>
<evidence type="ECO:0000259" key="1">
    <source>
        <dbReference type="SMART" id="SM00418"/>
    </source>
</evidence>
<dbReference type="PANTHER" id="PTHR38600">
    <property type="entry name" value="TRANSCRIPTIONAL REGULATORY PROTEIN"/>
    <property type="match status" value="1"/>
</dbReference>
<dbReference type="EMBL" id="FPKU01000001">
    <property type="protein sequence ID" value="SFZ83185.1"/>
    <property type="molecule type" value="Genomic_DNA"/>
</dbReference>
<dbReference type="AlphaFoldDB" id="A0A1K2HW69"/>
<dbReference type="Pfam" id="PF12840">
    <property type="entry name" value="HTH_20"/>
    <property type="match status" value="1"/>
</dbReference>
<sequence>MSSDDQDERLFKALANGLRRRMLDALKADPLTTGMMVEKFPGLDRCTIMQHLKVLEEAGLVIVERRGRERWNHLNALPFRDIHARWIGPYAALAAEGLAGLRDRLEP</sequence>
<proteinExistence type="predicted"/>
<dbReference type="CDD" id="cd00090">
    <property type="entry name" value="HTH_ARSR"/>
    <property type="match status" value="1"/>
</dbReference>
<organism evidence="2 3">
    <name type="scientific">Devosia enhydra</name>
    <dbReference type="NCBI Taxonomy" id="665118"/>
    <lineage>
        <taxon>Bacteria</taxon>
        <taxon>Pseudomonadati</taxon>
        <taxon>Pseudomonadota</taxon>
        <taxon>Alphaproteobacteria</taxon>
        <taxon>Hyphomicrobiales</taxon>
        <taxon>Devosiaceae</taxon>
        <taxon>Devosia</taxon>
    </lineage>
</organism>
<dbReference type="Proteomes" id="UP000183447">
    <property type="component" value="Unassembled WGS sequence"/>
</dbReference>
<name>A0A1K2HW69_9HYPH</name>
<dbReference type="SMART" id="SM00418">
    <property type="entry name" value="HTH_ARSR"/>
    <property type="match status" value="1"/>
</dbReference>
<accession>A0A1K2HW69</accession>
<dbReference type="SUPFAM" id="SSF46785">
    <property type="entry name" value="Winged helix' DNA-binding domain"/>
    <property type="match status" value="1"/>
</dbReference>
<dbReference type="InterPro" id="IPR036390">
    <property type="entry name" value="WH_DNA-bd_sf"/>
</dbReference>
<dbReference type="OrthoDB" id="9815653at2"/>
<evidence type="ECO:0000313" key="3">
    <source>
        <dbReference type="Proteomes" id="UP000183447"/>
    </source>
</evidence>
<keyword evidence="3" id="KW-1185">Reference proteome</keyword>
<dbReference type="InterPro" id="IPR001845">
    <property type="entry name" value="HTH_ArsR_DNA-bd_dom"/>
</dbReference>
<dbReference type="RefSeq" id="WP_072340399.1">
    <property type="nucleotide sequence ID" value="NZ_FPKU01000001.1"/>
</dbReference>
<gene>
    <name evidence="2" type="ORF">SAMN02983003_1505</name>
</gene>
<feature type="domain" description="HTH arsR-type" evidence="1">
    <location>
        <begin position="9"/>
        <end position="84"/>
    </location>
</feature>
<dbReference type="STRING" id="665118.SAMN02983003_1505"/>
<evidence type="ECO:0000313" key="2">
    <source>
        <dbReference type="EMBL" id="SFZ83185.1"/>
    </source>
</evidence>
<dbReference type="PANTHER" id="PTHR38600:SF1">
    <property type="entry name" value="TRANSCRIPTIONAL REGULATORY PROTEIN"/>
    <property type="match status" value="1"/>
</dbReference>
<dbReference type="GO" id="GO:0003700">
    <property type="term" value="F:DNA-binding transcription factor activity"/>
    <property type="evidence" value="ECO:0007669"/>
    <property type="project" value="InterPro"/>
</dbReference>
<dbReference type="PRINTS" id="PR00778">
    <property type="entry name" value="HTHARSR"/>
</dbReference>
<reference evidence="2 3" key="1">
    <citation type="submission" date="2016-11" db="EMBL/GenBank/DDBJ databases">
        <authorList>
            <person name="Jaros S."/>
            <person name="Januszkiewicz K."/>
            <person name="Wedrychowicz H."/>
        </authorList>
    </citation>
    <scope>NUCLEOTIDE SEQUENCE [LARGE SCALE GENOMIC DNA]</scope>
    <source>
        <strain evidence="2 3">ATCC 23634</strain>
    </source>
</reference>
<dbReference type="InterPro" id="IPR011991">
    <property type="entry name" value="ArsR-like_HTH"/>
</dbReference>
<protein>
    <submittedName>
        <fullName evidence="2">Transcriptional regulator, ArsR family</fullName>
    </submittedName>
</protein>
<dbReference type="Gene3D" id="1.10.10.10">
    <property type="entry name" value="Winged helix-like DNA-binding domain superfamily/Winged helix DNA-binding domain"/>
    <property type="match status" value="1"/>
</dbReference>